<dbReference type="InterPro" id="IPR050416">
    <property type="entry name" value="FAD-linked_Oxidoreductase"/>
</dbReference>
<keyword evidence="8" id="KW-1185">Reference proteome</keyword>
<evidence type="ECO:0000313" key="7">
    <source>
        <dbReference type="EMBL" id="MBK1784302.1"/>
    </source>
</evidence>
<dbReference type="InterPro" id="IPR016167">
    <property type="entry name" value="FAD-bd_PCMH_sub1"/>
</dbReference>
<evidence type="ECO:0000313" key="8">
    <source>
        <dbReference type="Proteomes" id="UP000635245"/>
    </source>
</evidence>
<evidence type="ECO:0000256" key="1">
    <source>
        <dbReference type="ARBA" id="ARBA00001974"/>
    </source>
</evidence>
<dbReference type="Pfam" id="PF01565">
    <property type="entry name" value="FAD_binding_4"/>
    <property type="match status" value="1"/>
</dbReference>
<comment type="similarity">
    <text evidence="2">Belongs to the oxygen-dependent FAD-linked oxidoreductase family.</text>
</comment>
<comment type="caution">
    <text evidence="7">The sequence shown here is derived from an EMBL/GenBank/DDBJ whole genome shotgun (WGS) entry which is preliminary data.</text>
</comment>
<dbReference type="InterPro" id="IPR016169">
    <property type="entry name" value="FAD-bd_PCMH_sub2"/>
</dbReference>
<dbReference type="AlphaFoldDB" id="A0A934V3F8"/>
<gene>
    <name evidence="7" type="ORF">JHE00_08160</name>
</gene>
<dbReference type="Gene3D" id="3.30.43.10">
    <property type="entry name" value="Uridine Diphospho-n-acetylenolpyruvylglucosamine Reductase, domain 2"/>
    <property type="match status" value="1"/>
</dbReference>
<organism evidence="7 8">
    <name type="scientific">Prauserella cavernicola</name>
    <dbReference type="NCBI Taxonomy" id="2800127"/>
    <lineage>
        <taxon>Bacteria</taxon>
        <taxon>Bacillati</taxon>
        <taxon>Actinomycetota</taxon>
        <taxon>Actinomycetes</taxon>
        <taxon>Pseudonocardiales</taxon>
        <taxon>Pseudonocardiaceae</taxon>
        <taxon>Prauserella</taxon>
    </lineage>
</organism>
<dbReference type="PROSITE" id="PS51387">
    <property type="entry name" value="FAD_PCMH"/>
    <property type="match status" value="1"/>
</dbReference>
<dbReference type="InterPro" id="IPR006094">
    <property type="entry name" value="Oxid_FAD_bind_N"/>
</dbReference>
<protein>
    <submittedName>
        <fullName evidence="7">FAD-binding oxidoreductase</fullName>
    </submittedName>
</protein>
<dbReference type="InterPro" id="IPR036318">
    <property type="entry name" value="FAD-bd_PCMH-like_sf"/>
</dbReference>
<keyword evidence="5" id="KW-0560">Oxidoreductase</keyword>
<dbReference type="InterPro" id="IPR012951">
    <property type="entry name" value="BBE"/>
</dbReference>
<dbReference type="PANTHER" id="PTHR42973">
    <property type="entry name" value="BINDING OXIDOREDUCTASE, PUTATIVE (AFU_ORTHOLOGUE AFUA_1G17690)-RELATED"/>
    <property type="match status" value="1"/>
</dbReference>
<evidence type="ECO:0000256" key="3">
    <source>
        <dbReference type="ARBA" id="ARBA00022630"/>
    </source>
</evidence>
<dbReference type="EMBL" id="JAENJH010000002">
    <property type="protein sequence ID" value="MBK1784302.1"/>
    <property type="molecule type" value="Genomic_DNA"/>
</dbReference>
<evidence type="ECO:0000256" key="2">
    <source>
        <dbReference type="ARBA" id="ARBA00005466"/>
    </source>
</evidence>
<dbReference type="InterPro" id="IPR016166">
    <property type="entry name" value="FAD-bd_PCMH"/>
</dbReference>
<dbReference type="SUPFAM" id="SSF55103">
    <property type="entry name" value="FAD-linked oxidases, C-terminal domain"/>
    <property type="match status" value="1"/>
</dbReference>
<comment type="cofactor">
    <cofactor evidence="1">
        <name>FAD</name>
        <dbReference type="ChEBI" id="CHEBI:57692"/>
    </cofactor>
</comment>
<dbReference type="Proteomes" id="UP000635245">
    <property type="component" value="Unassembled WGS sequence"/>
</dbReference>
<feature type="domain" description="FAD-binding PCMH-type" evidence="6">
    <location>
        <begin position="39"/>
        <end position="209"/>
    </location>
</feature>
<name>A0A934V3F8_9PSEU</name>
<reference evidence="7" key="1">
    <citation type="submission" date="2020-12" db="EMBL/GenBank/DDBJ databases">
        <title>Prauserella sp. ASG 168, a novel actinomycete isolated from cave rock.</title>
        <authorList>
            <person name="Suriyachadkun C."/>
        </authorList>
    </citation>
    <scope>NUCLEOTIDE SEQUENCE</scope>
    <source>
        <strain evidence="7">ASG 168</strain>
    </source>
</reference>
<evidence type="ECO:0000256" key="4">
    <source>
        <dbReference type="ARBA" id="ARBA00022827"/>
    </source>
</evidence>
<keyword evidence="4" id="KW-0274">FAD</keyword>
<dbReference type="Gene3D" id="3.40.462.20">
    <property type="match status" value="1"/>
</dbReference>
<keyword evidence="3" id="KW-0285">Flavoprotein</keyword>
<dbReference type="GO" id="GO:0016491">
    <property type="term" value="F:oxidoreductase activity"/>
    <property type="evidence" value="ECO:0007669"/>
    <property type="project" value="UniProtKB-KW"/>
</dbReference>
<dbReference type="Pfam" id="PF08031">
    <property type="entry name" value="BBE"/>
    <property type="match status" value="1"/>
</dbReference>
<dbReference type="RefSeq" id="WP_200316593.1">
    <property type="nucleotide sequence ID" value="NZ_JAENJH010000002.1"/>
</dbReference>
<sequence length="465" mass="49968">MTQTVGGGVAGLQALLSGTVLGPEHAEYDQARRVWNADIDRRPAMIARCVSADDVAAAVTFARAQDLEIAVRGGAHSSSGASAVDDGLVIDTSALNDVTVDTRTKRVRVGGGALLGDVDAVTQQHGLAVPSGIVSHTGVAGLTLGGGMGWLTPRAGLTIDHLVSAEIVTADGRIRRVSDDEYPDLFWAIRGGGGNFGIVTEFEFALHEAGPIVHVGMLFWDLELGRDVLRLARELIAEGSRDVNIVVAGLNAPPEPFVPPEHHFTPGYAFLVVGFSGEAEHADVMERARRAVPPLFEFADAMPYTGLQSMLDEGNGWGVFCYEKSAYLDGLTDDVIDVVTDFVPQKTSPQSAVLFYRLDGAYSEVAEDATAFGGDRRPRLAVFCNAITGTAEQLPAEREWARRFLTSLGPHTANLGGYLNAMSDLRHDSVLATYGQEKYDRLSRVKHKYDPDNVFHRNVNITPQA</sequence>
<dbReference type="GO" id="GO:0071949">
    <property type="term" value="F:FAD binding"/>
    <property type="evidence" value="ECO:0007669"/>
    <property type="project" value="InterPro"/>
</dbReference>
<dbReference type="Gene3D" id="3.30.465.10">
    <property type="match status" value="1"/>
</dbReference>
<dbReference type="SUPFAM" id="SSF56176">
    <property type="entry name" value="FAD-binding/transporter-associated domain-like"/>
    <property type="match status" value="1"/>
</dbReference>
<dbReference type="PANTHER" id="PTHR42973:SF39">
    <property type="entry name" value="FAD-BINDING PCMH-TYPE DOMAIN-CONTAINING PROTEIN"/>
    <property type="match status" value="1"/>
</dbReference>
<proteinExistence type="inferred from homology"/>
<dbReference type="InterPro" id="IPR016164">
    <property type="entry name" value="FAD-linked_Oxase-like_C"/>
</dbReference>
<evidence type="ECO:0000259" key="6">
    <source>
        <dbReference type="PROSITE" id="PS51387"/>
    </source>
</evidence>
<evidence type="ECO:0000256" key="5">
    <source>
        <dbReference type="ARBA" id="ARBA00023002"/>
    </source>
</evidence>
<accession>A0A934V3F8</accession>